<feature type="domain" description="Glycine transporter" evidence="7">
    <location>
        <begin position="96"/>
        <end position="168"/>
    </location>
</feature>
<keyword evidence="11" id="KW-1185">Reference proteome</keyword>
<dbReference type="EMBL" id="AEMG01000029">
    <property type="protein sequence ID" value="EFW89984.1"/>
    <property type="molecule type" value="Genomic_DNA"/>
</dbReference>
<evidence type="ECO:0000256" key="5">
    <source>
        <dbReference type="ARBA" id="ARBA00023136"/>
    </source>
</evidence>
<evidence type="ECO:0000313" key="11">
    <source>
        <dbReference type="Proteomes" id="UP000184203"/>
    </source>
</evidence>
<dbReference type="GO" id="GO:0005886">
    <property type="term" value="C:plasma membrane"/>
    <property type="evidence" value="ECO:0007669"/>
    <property type="project" value="UniProtKB-SubCell"/>
</dbReference>
<name>E7QZ63_HALPU</name>
<evidence type="ECO:0000256" key="6">
    <source>
        <dbReference type="SAM" id="Phobius"/>
    </source>
</evidence>
<dbReference type="PANTHER" id="PTHR30506:SF3">
    <property type="entry name" value="UPF0126 INNER MEMBRANE PROTEIN YADS-RELATED"/>
    <property type="match status" value="1"/>
</dbReference>
<reference evidence="9" key="3">
    <citation type="submission" date="2016-11" db="EMBL/GenBank/DDBJ databases">
        <authorList>
            <person name="Jaros S."/>
            <person name="Januszkiewicz K."/>
            <person name="Wedrychowicz H."/>
        </authorList>
    </citation>
    <scope>NUCLEOTIDE SEQUENCE [LARGE SCALE GENOMIC DNA]</scope>
    <source>
        <strain evidence="9">DX253</strain>
    </source>
</reference>
<evidence type="ECO:0000256" key="4">
    <source>
        <dbReference type="ARBA" id="ARBA00022989"/>
    </source>
</evidence>
<dbReference type="Proteomes" id="UP000184203">
    <property type="component" value="Unassembled WGS sequence"/>
</dbReference>
<dbReference type="AlphaFoldDB" id="E7QZ63"/>
<reference evidence="11" key="2">
    <citation type="submission" date="2016-11" db="EMBL/GenBank/DDBJ databases">
        <authorList>
            <person name="Varghese N."/>
            <person name="Submissions S."/>
        </authorList>
    </citation>
    <scope>NUCLEOTIDE SEQUENCE [LARGE SCALE GENOMIC DNA]</scope>
    <source>
        <strain evidence="11">DX253</strain>
    </source>
</reference>
<feature type="domain" description="Glycine transporter" evidence="7">
    <location>
        <begin position="9"/>
        <end position="79"/>
    </location>
</feature>
<protein>
    <submittedName>
        <fullName evidence="9">Uncharacterized membrane protein YeiH</fullName>
    </submittedName>
</protein>
<evidence type="ECO:0000256" key="2">
    <source>
        <dbReference type="ARBA" id="ARBA00022475"/>
    </source>
</evidence>
<feature type="transmembrane region" description="Helical" evidence="6">
    <location>
        <begin position="153"/>
        <end position="171"/>
    </location>
</feature>
<dbReference type="Pfam" id="PF03458">
    <property type="entry name" value="Gly_transporter"/>
    <property type="match status" value="2"/>
</dbReference>
<evidence type="ECO:0000313" key="9">
    <source>
        <dbReference type="EMBL" id="SHL01685.1"/>
    </source>
</evidence>
<evidence type="ECO:0000259" key="7">
    <source>
        <dbReference type="Pfam" id="PF03458"/>
    </source>
</evidence>
<feature type="transmembrane region" description="Helical" evidence="6">
    <location>
        <begin position="177"/>
        <end position="198"/>
    </location>
</feature>
<keyword evidence="4 6" id="KW-1133">Transmembrane helix</keyword>
<reference evidence="8 10" key="1">
    <citation type="journal article" date="2014" name="ISME J.">
        <title>Trehalose/2-sulfotrehalose biosynthesis and glycine-betaine uptake are widely spread mechanisms for osmoadaptation in the Halobacteriales.</title>
        <authorList>
            <person name="Youssef N.H."/>
            <person name="Savage-Ashlock K.N."/>
            <person name="McCully A.L."/>
            <person name="Luedtke B."/>
            <person name="Shaw E.I."/>
            <person name="Hoff W.D."/>
            <person name="Elshahed M.S."/>
        </authorList>
    </citation>
    <scope>NUCLEOTIDE SEQUENCE [LARGE SCALE GENOMIC DNA]</scope>
    <source>
        <strain evidence="8 10">DX253</strain>
    </source>
</reference>
<keyword evidence="3 6" id="KW-0812">Transmembrane</keyword>
<keyword evidence="2" id="KW-1003">Cell membrane</keyword>
<gene>
    <name evidence="9" type="ORF">SAMN05444342_2750</name>
    <name evidence="8" type="ORF">ZOD2009_20352</name>
</gene>
<comment type="subcellular location">
    <subcellularLocation>
        <location evidence="1">Cell membrane</location>
        <topology evidence="1">Multi-pass membrane protein</topology>
    </subcellularLocation>
</comment>
<dbReference type="eggNOG" id="arCOG04641">
    <property type="taxonomic scope" value="Archaea"/>
</dbReference>
<dbReference type="EMBL" id="FRAN01000004">
    <property type="protein sequence ID" value="SHL01685.1"/>
    <property type="molecule type" value="Genomic_DNA"/>
</dbReference>
<organism evidence="8 10">
    <name type="scientific">Haladaptatus paucihalophilus DX253</name>
    <dbReference type="NCBI Taxonomy" id="797209"/>
    <lineage>
        <taxon>Archaea</taxon>
        <taxon>Methanobacteriati</taxon>
        <taxon>Methanobacteriota</taxon>
        <taxon>Stenosarchaea group</taxon>
        <taxon>Halobacteria</taxon>
        <taxon>Halobacteriales</taxon>
        <taxon>Haladaptataceae</taxon>
        <taxon>Haladaptatus</taxon>
    </lineage>
</organism>
<dbReference type="STRING" id="797209.GCA_000376445_03543"/>
<dbReference type="Proteomes" id="UP000003751">
    <property type="component" value="Unassembled WGS sequence"/>
</dbReference>
<dbReference type="OrthoDB" id="248735at2157"/>
<keyword evidence="5 6" id="KW-0472">Membrane</keyword>
<evidence type="ECO:0000313" key="8">
    <source>
        <dbReference type="EMBL" id="EFW89984.1"/>
    </source>
</evidence>
<dbReference type="InterPro" id="IPR005115">
    <property type="entry name" value="Gly_transporter"/>
</dbReference>
<evidence type="ECO:0000313" key="10">
    <source>
        <dbReference type="Proteomes" id="UP000003751"/>
    </source>
</evidence>
<sequence length="208" mass="20963">MLSNQLFYIANAVGLVAFALVGASKAIREGFDPFGVTVVGLVTAFGGGTTRDVLVNRIPLSLQTLSNIGFGVVGVTTAVVLSILFDEPDRHPISLAADGVGLAAFTTAGAIVASGAGVSPFGVVAVATINAVGGGAMADILLDRSPFVLMRDFYASCAIIGGSAYWCLLALGGDANVAASGCAAVTLVTRVAAVRFGWRLPTVRTSLG</sequence>
<dbReference type="PANTHER" id="PTHR30506">
    <property type="entry name" value="INNER MEMBRANE PROTEIN"/>
    <property type="match status" value="1"/>
</dbReference>
<accession>E7QZ63</accession>
<proteinExistence type="predicted"/>
<evidence type="ECO:0000256" key="3">
    <source>
        <dbReference type="ARBA" id="ARBA00022692"/>
    </source>
</evidence>
<feature type="transmembrane region" description="Helical" evidence="6">
    <location>
        <begin position="6"/>
        <end position="23"/>
    </location>
</feature>
<feature type="transmembrane region" description="Helical" evidence="6">
    <location>
        <begin position="68"/>
        <end position="86"/>
    </location>
</feature>
<dbReference type="RefSeq" id="WP_007983003.1">
    <property type="nucleotide sequence ID" value="NZ_AEMG01000029.1"/>
</dbReference>
<evidence type="ECO:0000256" key="1">
    <source>
        <dbReference type="ARBA" id="ARBA00004651"/>
    </source>
</evidence>
<feature type="transmembrane region" description="Helical" evidence="6">
    <location>
        <begin position="30"/>
        <end position="48"/>
    </location>
</feature>
<dbReference type="PATRIC" id="fig|797209.4.peg.3983"/>